<name>A0ABT9SBT3_9BURK</name>
<dbReference type="Gene3D" id="1.10.10.10">
    <property type="entry name" value="Winged helix-like DNA-binding domain superfamily/Winged helix DNA-binding domain"/>
    <property type="match status" value="1"/>
</dbReference>
<keyword evidence="6" id="KW-1185">Reference proteome</keyword>
<evidence type="ECO:0000313" key="6">
    <source>
        <dbReference type="Proteomes" id="UP001226867"/>
    </source>
</evidence>
<comment type="caution">
    <text evidence="5">The sequence shown here is derived from an EMBL/GenBank/DDBJ whole genome shotgun (WGS) entry which is preliminary data.</text>
</comment>
<evidence type="ECO:0000256" key="3">
    <source>
        <dbReference type="ARBA" id="ARBA00023163"/>
    </source>
</evidence>
<proteinExistence type="predicted"/>
<dbReference type="SUPFAM" id="SSF46785">
    <property type="entry name" value="Winged helix' DNA-binding domain"/>
    <property type="match status" value="1"/>
</dbReference>
<dbReference type="InterPro" id="IPR036388">
    <property type="entry name" value="WH-like_DNA-bd_sf"/>
</dbReference>
<evidence type="ECO:0000256" key="2">
    <source>
        <dbReference type="ARBA" id="ARBA00023125"/>
    </source>
</evidence>
<dbReference type="InterPro" id="IPR036390">
    <property type="entry name" value="WH_DNA-bd_sf"/>
</dbReference>
<dbReference type="InterPro" id="IPR002577">
    <property type="entry name" value="HTH_HxlR"/>
</dbReference>
<dbReference type="RefSeq" id="WP_307691579.1">
    <property type="nucleotide sequence ID" value="NZ_JAUSRO010000014.1"/>
</dbReference>
<dbReference type="PANTHER" id="PTHR33204:SF39">
    <property type="entry name" value="TRANSCRIPTIONAL REGULATORY PROTEIN"/>
    <property type="match status" value="1"/>
</dbReference>
<gene>
    <name evidence="5" type="ORF">J2W36_004079</name>
</gene>
<reference evidence="5 6" key="1">
    <citation type="submission" date="2023-07" db="EMBL/GenBank/DDBJ databases">
        <title>Sorghum-associated microbial communities from plants grown in Nebraska, USA.</title>
        <authorList>
            <person name="Schachtman D."/>
        </authorList>
    </citation>
    <scope>NUCLEOTIDE SEQUENCE [LARGE SCALE GENOMIC DNA]</scope>
    <source>
        <strain evidence="5 6">DS1607</strain>
    </source>
</reference>
<dbReference type="PROSITE" id="PS51118">
    <property type="entry name" value="HTH_HXLR"/>
    <property type="match status" value="1"/>
</dbReference>
<protein>
    <submittedName>
        <fullName evidence="5">DNA-binding HxlR family transcriptional regulator</fullName>
    </submittedName>
</protein>
<dbReference type="EMBL" id="JAUSRO010000014">
    <property type="protein sequence ID" value="MDP9901809.1"/>
    <property type="molecule type" value="Genomic_DNA"/>
</dbReference>
<sequence>MDLSARPQLEDCPVRDVLSRVSDRWSMLVMLFLEAGTLRFSALGRAIPDISQRMLSQTLRRLEEDGLLTREVFPTIPPKVEYSLTDLGRSLLEPLKEMMRWADTNHQSIRAARQRAATVAKV</sequence>
<dbReference type="Proteomes" id="UP001226867">
    <property type="component" value="Unassembled WGS sequence"/>
</dbReference>
<evidence type="ECO:0000313" key="5">
    <source>
        <dbReference type="EMBL" id="MDP9901809.1"/>
    </source>
</evidence>
<accession>A0ABT9SBT3</accession>
<organism evidence="5 6">
    <name type="scientific">Variovorax ginsengisoli</name>
    <dbReference type="NCBI Taxonomy" id="363844"/>
    <lineage>
        <taxon>Bacteria</taxon>
        <taxon>Pseudomonadati</taxon>
        <taxon>Pseudomonadota</taxon>
        <taxon>Betaproteobacteria</taxon>
        <taxon>Burkholderiales</taxon>
        <taxon>Comamonadaceae</taxon>
        <taxon>Variovorax</taxon>
    </lineage>
</organism>
<evidence type="ECO:0000259" key="4">
    <source>
        <dbReference type="PROSITE" id="PS51118"/>
    </source>
</evidence>
<keyword evidence="3" id="KW-0804">Transcription</keyword>
<dbReference type="Pfam" id="PF01638">
    <property type="entry name" value="HxlR"/>
    <property type="match status" value="1"/>
</dbReference>
<evidence type="ECO:0000256" key="1">
    <source>
        <dbReference type="ARBA" id="ARBA00023015"/>
    </source>
</evidence>
<keyword evidence="1" id="KW-0805">Transcription regulation</keyword>
<dbReference type="GO" id="GO:0003677">
    <property type="term" value="F:DNA binding"/>
    <property type="evidence" value="ECO:0007669"/>
    <property type="project" value="UniProtKB-KW"/>
</dbReference>
<feature type="domain" description="HTH hxlR-type" evidence="4">
    <location>
        <begin position="12"/>
        <end position="110"/>
    </location>
</feature>
<dbReference type="PANTHER" id="PTHR33204">
    <property type="entry name" value="TRANSCRIPTIONAL REGULATOR, MARR FAMILY"/>
    <property type="match status" value="1"/>
</dbReference>
<keyword evidence="2 5" id="KW-0238">DNA-binding</keyword>